<keyword evidence="8" id="KW-0902">Two-component regulatory system</keyword>
<evidence type="ECO:0000256" key="8">
    <source>
        <dbReference type="ARBA" id="ARBA00023012"/>
    </source>
</evidence>
<dbReference type="AlphaFoldDB" id="A0A1M7SXJ7"/>
<evidence type="ECO:0000259" key="10">
    <source>
        <dbReference type="PROSITE" id="PS50109"/>
    </source>
</evidence>
<keyword evidence="6" id="KW-0418">Kinase</keyword>
<dbReference type="Gene3D" id="1.10.287.130">
    <property type="match status" value="1"/>
</dbReference>
<dbReference type="InterPro" id="IPR036097">
    <property type="entry name" value="HisK_dim/P_sf"/>
</dbReference>
<dbReference type="RefSeq" id="WP_072697041.1">
    <property type="nucleotide sequence ID" value="NZ_FRDI01000005.1"/>
</dbReference>
<accession>A0A1M7SXJ7</accession>
<evidence type="ECO:0000256" key="4">
    <source>
        <dbReference type="ARBA" id="ARBA00022679"/>
    </source>
</evidence>
<dbReference type="InterPro" id="IPR003594">
    <property type="entry name" value="HATPase_dom"/>
</dbReference>
<evidence type="ECO:0000256" key="2">
    <source>
        <dbReference type="ARBA" id="ARBA00012438"/>
    </source>
</evidence>
<dbReference type="SMART" id="SM00388">
    <property type="entry name" value="HisKA"/>
    <property type="match status" value="1"/>
</dbReference>
<keyword evidence="5" id="KW-0547">Nucleotide-binding</keyword>
<evidence type="ECO:0000256" key="9">
    <source>
        <dbReference type="SAM" id="Phobius"/>
    </source>
</evidence>
<dbReference type="PANTHER" id="PTHR43065:SF10">
    <property type="entry name" value="PEROXIDE STRESS-ACTIVATED HISTIDINE KINASE MAK3"/>
    <property type="match status" value="1"/>
</dbReference>
<keyword evidence="12" id="KW-1185">Reference proteome</keyword>
<dbReference type="SUPFAM" id="SSF55874">
    <property type="entry name" value="ATPase domain of HSP90 chaperone/DNA topoisomerase II/histidine kinase"/>
    <property type="match status" value="1"/>
</dbReference>
<dbReference type="PANTHER" id="PTHR43065">
    <property type="entry name" value="SENSOR HISTIDINE KINASE"/>
    <property type="match status" value="1"/>
</dbReference>
<feature type="domain" description="Histidine kinase" evidence="10">
    <location>
        <begin position="284"/>
        <end position="492"/>
    </location>
</feature>
<keyword evidence="3" id="KW-0597">Phosphoprotein</keyword>
<comment type="catalytic activity">
    <reaction evidence="1">
        <text>ATP + protein L-histidine = ADP + protein N-phospho-L-histidine.</text>
        <dbReference type="EC" id="2.7.13.3"/>
    </reaction>
</comment>
<dbReference type="CDD" id="cd00082">
    <property type="entry name" value="HisKA"/>
    <property type="match status" value="1"/>
</dbReference>
<dbReference type="EC" id="2.7.13.3" evidence="2"/>
<dbReference type="InterPro" id="IPR003661">
    <property type="entry name" value="HisK_dim/P_dom"/>
</dbReference>
<keyword evidence="9" id="KW-1133">Transmembrane helix</keyword>
<dbReference type="CDD" id="cd00075">
    <property type="entry name" value="HATPase"/>
    <property type="match status" value="1"/>
</dbReference>
<evidence type="ECO:0000256" key="5">
    <source>
        <dbReference type="ARBA" id="ARBA00022741"/>
    </source>
</evidence>
<reference evidence="11 12" key="1">
    <citation type="submission" date="2016-12" db="EMBL/GenBank/DDBJ databases">
        <authorList>
            <person name="Song W.-J."/>
            <person name="Kurnit D.M."/>
        </authorList>
    </citation>
    <scope>NUCLEOTIDE SEQUENCE [LARGE SCALE GENOMIC DNA]</scope>
    <source>
        <strain evidence="11 12">DSM 11393</strain>
    </source>
</reference>
<evidence type="ECO:0000313" key="12">
    <source>
        <dbReference type="Proteomes" id="UP000186469"/>
    </source>
</evidence>
<evidence type="ECO:0000313" key="11">
    <source>
        <dbReference type="EMBL" id="SHN63225.1"/>
    </source>
</evidence>
<sequence length="498" mass="55866">MQQTPESSKKHQELTQENYKDSKDYGFGIAKSLAWILLFLTLASGLLLSVFIGQSARDVLLKKEQGFASLLAENINQDVYRKFSIPTLLAFGRISLRQPAQYERLDETVKTSVDGLNIHNLRIFDHAQKVTYSTNKAEIGSNVFSSPATQQAQLSTTPIFNIDSSIPFWQAIFQPNLKQGSFYLRTTYPMQIENKVSSSDKEGPAISILEFSQDITEDMGVIVRFQRLVIGVALISSTLLFILLLVFIKRAEHALSVRFQERQKLLTELHQNERFVSMGRVVASIAHEIRNPLGIIRSTIELLLKRPIGQDPTTAKFLTAMHDESLRLSQTISDFLDYAKPKQPKQQYIDVILVLEQIFAFISPDLLKYSVDIMKQYPVKGAWVNGDKDLLYRAFYNIIVNSIQEMKNGGVINVTVSSDDKKVNIRFIDSGPGFSQDVLEHLLDPFYTTKDEGTGLGLPIVNSIVSSHGGEINFMNNPEGGAIITIILPVGDIDENSL</sequence>
<dbReference type="PRINTS" id="PR00344">
    <property type="entry name" value="BCTRLSENSOR"/>
</dbReference>
<protein>
    <recommendedName>
        <fullName evidence="2">histidine kinase</fullName>
        <ecNumber evidence="2">2.7.13.3</ecNumber>
    </recommendedName>
</protein>
<dbReference type="InterPro" id="IPR036890">
    <property type="entry name" value="HATPase_C_sf"/>
</dbReference>
<evidence type="ECO:0000256" key="3">
    <source>
        <dbReference type="ARBA" id="ARBA00022553"/>
    </source>
</evidence>
<evidence type="ECO:0000256" key="7">
    <source>
        <dbReference type="ARBA" id="ARBA00022840"/>
    </source>
</evidence>
<dbReference type="Pfam" id="PF00512">
    <property type="entry name" value="HisKA"/>
    <property type="match status" value="1"/>
</dbReference>
<dbReference type="STRING" id="1121455.SAMN02745728_01355"/>
<name>A0A1M7SXJ7_9BACT</name>
<gene>
    <name evidence="11" type="ORF">SAMN02745728_01355</name>
</gene>
<proteinExistence type="predicted"/>
<feature type="transmembrane region" description="Helical" evidence="9">
    <location>
        <begin position="228"/>
        <end position="248"/>
    </location>
</feature>
<dbReference type="OrthoDB" id="9808844at2"/>
<organism evidence="11 12">
    <name type="scientific">Desulfovibrio litoralis DSM 11393</name>
    <dbReference type="NCBI Taxonomy" id="1121455"/>
    <lineage>
        <taxon>Bacteria</taxon>
        <taxon>Pseudomonadati</taxon>
        <taxon>Thermodesulfobacteriota</taxon>
        <taxon>Desulfovibrionia</taxon>
        <taxon>Desulfovibrionales</taxon>
        <taxon>Desulfovibrionaceae</taxon>
        <taxon>Desulfovibrio</taxon>
    </lineage>
</organism>
<dbReference type="InterPro" id="IPR005467">
    <property type="entry name" value="His_kinase_dom"/>
</dbReference>
<dbReference type="GO" id="GO:0005524">
    <property type="term" value="F:ATP binding"/>
    <property type="evidence" value="ECO:0007669"/>
    <property type="project" value="UniProtKB-KW"/>
</dbReference>
<dbReference type="Gene3D" id="3.30.565.10">
    <property type="entry name" value="Histidine kinase-like ATPase, C-terminal domain"/>
    <property type="match status" value="1"/>
</dbReference>
<keyword evidence="4" id="KW-0808">Transferase</keyword>
<keyword evidence="9" id="KW-0812">Transmembrane</keyword>
<dbReference type="InterPro" id="IPR004358">
    <property type="entry name" value="Sig_transdc_His_kin-like_C"/>
</dbReference>
<feature type="transmembrane region" description="Helical" evidence="9">
    <location>
        <begin position="33"/>
        <end position="53"/>
    </location>
</feature>
<dbReference type="Proteomes" id="UP000186469">
    <property type="component" value="Unassembled WGS sequence"/>
</dbReference>
<evidence type="ECO:0000256" key="1">
    <source>
        <dbReference type="ARBA" id="ARBA00000085"/>
    </source>
</evidence>
<dbReference type="PROSITE" id="PS50109">
    <property type="entry name" value="HIS_KIN"/>
    <property type="match status" value="1"/>
</dbReference>
<dbReference type="SUPFAM" id="SSF47384">
    <property type="entry name" value="Homodimeric domain of signal transducing histidine kinase"/>
    <property type="match status" value="1"/>
</dbReference>
<evidence type="ECO:0000256" key="6">
    <source>
        <dbReference type="ARBA" id="ARBA00022777"/>
    </source>
</evidence>
<dbReference type="SMART" id="SM00387">
    <property type="entry name" value="HATPase_c"/>
    <property type="match status" value="1"/>
</dbReference>
<dbReference type="GO" id="GO:0000155">
    <property type="term" value="F:phosphorelay sensor kinase activity"/>
    <property type="evidence" value="ECO:0007669"/>
    <property type="project" value="InterPro"/>
</dbReference>
<keyword evidence="9" id="KW-0472">Membrane</keyword>
<keyword evidence="7" id="KW-0067">ATP-binding</keyword>
<dbReference type="Pfam" id="PF02518">
    <property type="entry name" value="HATPase_c"/>
    <property type="match status" value="1"/>
</dbReference>
<dbReference type="EMBL" id="FRDI01000005">
    <property type="protein sequence ID" value="SHN63225.1"/>
    <property type="molecule type" value="Genomic_DNA"/>
</dbReference>